<reference evidence="1" key="1">
    <citation type="submission" date="2019-04" db="EMBL/GenBank/DDBJ databases">
        <title>Microbes associate with the intestines of laboratory mice.</title>
        <authorList>
            <person name="Navarre W."/>
            <person name="Wong E."/>
            <person name="Huang K."/>
            <person name="Tropini C."/>
            <person name="Ng K."/>
            <person name="Yu B."/>
        </authorList>
    </citation>
    <scope>NUCLEOTIDE SEQUENCE</scope>
    <source>
        <strain evidence="1">NM01_1-7b</strain>
    </source>
</reference>
<comment type="caution">
    <text evidence="1">The sequence shown here is derived from an EMBL/GenBank/DDBJ whole genome shotgun (WGS) entry which is preliminary data.</text>
</comment>
<dbReference type="EMBL" id="SRYA01000073">
    <property type="protein sequence ID" value="TGY91029.1"/>
    <property type="molecule type" value="Genomic_DNA"/>
</dbReference>
<gene>
    <name evidence="1" type="ORF">E5329_23100</name>
</gene>
<protein>
    <submittedName>
        <fullName evidence="1">ArsR family transcriptional regulator</fullName>
    </submittedName>
</protein>
<accession>A0AC61RQI0</accession>
<name>A0AC61RQI0_9FIRM</name>
<sequence>MNLEQIYSEDEIRVQIFKALADKTRLDIIRILRNRGEEMNCGEIGEYIDIPKSTASYHFKTLREAGLTATRKESLNKYVSLRLDMFDKYLPGFLDTL</sequence>
<evidence type="ECO:0000313" key="2">
    <source>
        <dbReference type="Proteomes" id="UP000304953"/>
    </source>
</evidence>
<organism evidence="1 2">
    <name type="scientific">Petralouisia muris</name>
    <dbReference type="NCBI Taxonomy" id="3032872"/>
    <lineage>
        <taxon>Bacteria</taxon>
        <taxon>Bacillati</taxon>
        <taxon>Bacillota</taxon>
        <taxon>Clostridia</taxon>
        <taxon>Lachnospirales</taxon>
        <taxon>Lachnospiraceae</taxon>
        <taxon>Petralouisia</taxon>
    </lineage>
</organism>
<keyword evidence="2" id="KW-1185">Reference proteome</keyword>
<evidence type="ECO:0000313" key="1">
    <source>
        <dbReference type="EMBL" id="TGY91029.1"/>
    </source>
</evidence>
<dbReference type="Proteomes" id="UP000304953">
    <property type="component" value="Unassembled WGS sequence"/>
</dbReference>
<proteinExistence type="predicted"/>